<dbReference type="NCBIfam" id="NF010070">
    <property type="entry name" value="PRK13551.1"/>
    <property type="match status" value="1"/>
</dbReference>
<accession>A0A6M8J3C9</accession>
<dbReference type="PANTHER" id="PTHR31377">
    <property type="entry name" value="AGMATINE DEIMINASE-RELATED"/>
    <property type="match status" value="1"/>
</dbReference>
<dbReference type="Pfam" id="PF04371">
    <property type="entry name" value="PAD_porph"/>
    <property type="match status" value="1"/>
</dbReference>
<dbReference type="EMBL" id="CP053716">
    <property type="protein sequence ID" value="QKF07093.1"/>
    <property type="molecule type" value="Genomic_DNA"/>
</dbReference>
<evidence type="ECO:0000313" key="3">
    <source>
        <dbReference type="Proteomes" id="UP000503297"/>
    </source>
</evidence>
<protein>
    <recommendedName>
        <fullName evidence="1">Putative agmatine deiminase</fullName>
        <ecNumber evidence="1">3.5.3.12</ecNumber>
    </recommendedName>
    <alternativeName>
        <fullName evidence="1">Agmatine iminohydrolase</fullName>
    </alternativeName>
</protein>
<keyword evidence="3" id="KW-1185">Reference proteome</keyword>
<dbReference type="GO" id="GO:0009446">
    <property type="term" value="P:putrescine biosynthetic process"/>
    <property type="evidence" value="ECO:0007669"/>
    <property type="project" value="InterPro"/>
</dbReference>
<organism evidence="2 3">
    <name type="scientific">Berryella wangjianweii</name>
    <dbReference type="NCBI Taxonomy" id="2734634"/>
    <lineage>
        <taxon>Bacteria</taxon>
        <taxon>Bacillati</taxon>
        <taxon>Actinomycetota</taxon>
        <taxon>Coriobacteriia</taxon>
        <taxon>Eggerthellales</taxon>
        <taxon>Eggerthellaceae</taxon>
        <taxon>Berryella</taxon>
    </lineage>
</organism>
<dbReference type="KEGG" id="bwa:HLV38_02325"/>
<dbReference type="InterPro" id="IPR017754">
    <property type="entry name" value="Agmatine_deiminase"/>
</dbReference>
<comment type="similarity">
    <text evidence="1">Belongs to the agmatine deiminase family.</text>
</comment>
<dbReference type="InterPro" id="IPR007466">
    <property type="entry name" value="Peptidyl-Arg-deiminase_porph"/>
</dbReference>
<keyword evidence="1 2" id="KW-0378">Hydrolase</keyword>
<name>A0A6M8J3C9_9ACTN</name>
<dbReference type="AlphaFoldDB" id="A0A6M8J3C9"/>
<proteinExistence type="inferred from homology"/>
<dbReference type="GO" id="GO:0004668">
    <property type="term" value="F:protein-arginine deiminase activity"/>
    <property type="evidence" value="ECO:0007669"/>
    <property type="project" value="InterPro"/>
</dbReference>
<evidence type="ECO:0000256" key="1">
    <source>
        <dbReference type="HAMAP-Rule" id="MF_01841"/>
    </source>
</evidence>
<reference evidence="3" key="1">
    <citation type="submission" date="2020-05" db="EMBL/GenBank/DDBJ databases">
        <title>Novel species in genus Nocardioides.</title>
        <authorList>
            <person name="Zhang G."/>
        </authorList>
    </citation>
    <scope>NUCLEOTIDE SEQUENCE [LARGE SCALE GENOMIC DNA]</scope>
    <source>
        <strain evidence="3">zg-1050</strain>
    </source>
</reference>
<comment type="catalytic activity">
    <reaction evidence="1">
        <text>agmatine + H2O = N-carbamoylputrescine + NH4(+)</text>
        <dbReference type="Rhea" id="RHEA:18037"/>
        <dbReference type="ChEBI" id="CHEBI:15377"/>
        <dbReference type="ChEBI" id="CHEBI:28938"/>
        <dbReference type="ChEBI" id="CHEBI:58145"/>
        <dbReference type="ChEBI" id="CHEBI:58318"/>
        <dbReference type="EC" id="3.5.3.12"/>
    </reaction>
</comment>
<gene>
    <name evidence="1 2" type="primary">aguA</name>
    <name evidence="2" type="ORF">HLV38_02325</name>
</gene>
<dbReference type="HAMAP" id="MF_01841">
    <property type="entry name" value="Agmatine_deimin"/>
    <property type="match status" value="1"/>
</dbReference>
<feature type="active site" description="Amidino-cysteine intermediate" evidence="1">
    <location>
        <position position="368"/>
    </location>
</feature>
<dbReference type="GO" id="GO:0047632">
    <property type="term" value="F:agmatine deiminase activity"/>
    <property type="evidence" value="ECO:0007669"/>
    <property type="project" value="UniProtKB-UniRule"/>
</dbReference>
<dbReference type="RefSeq" id="WP_172162901.1">
    <property type="nucleotide sequence ID" value="NZ_CP053716.1"/>
</dbReference>
<dbReference type="EC" id="3.5.3.12" evidence="1"/>
<sequence length="377" mass="42381">MRTITESQSTPQADGFRMPGEFEPQKRIWMAWPRRTDTWAWGAKPAQRQYADVARAIAQFEPVMMCVNEADYKNAKAVFEDDEAIHVIEMTTDDAWLRDTCCTFVVNDEGEVRANHWHFNAYGGFHDGLYFPWDKDEQIGMKVAELAGVRRYRPDSFILEGGSFHVDGEGTVITTDMCLLSPGRNPDMSREQIEQYLRSYLNCDKVIWVKDGIDPEETNGHIDDVAQYVAPGKVLCIWTDDPAYPFYHACHEAYDTLSRATDAKGRRLEVTKVCMPQAPLFMDQASCDSIDVDENAEPRVADEPLIASYMNFLIVNGGVIVPQYGDKNDALALQQIQDAFDAAYGKGAYRAVGVMTDQIVFGGGNIHCITQQEPAGK</sequence>
<dbReference type="NCBIfam" id="TIGR03380">
    <property type="entry name" value="agmatine_aguA"/>
    <property type="match status" value="1"/>
</dbReference>
<dbReference type="SUPFAM" id="SSF55909">
    <property type="entry name" value="Pentein"/>
    <property type="match status" value="1"/>
</dbReference>
<dbReference type="Proteomes" id="UP000503297">
    <property type="component" value="Chromosome"/>
</dbReference>
<dbReference type="PANTHER" id="PTHR31377:SF0">
    <property type="entry name" value="AGMATINE DEIMINASE-RELATED"/>
    <property type="match status" value="1"/>
</dbReference>
<dbReference type="Gene3D" id="3.75.10.10">
    <property type="entry name" value="L-arginine/glycine Amidinotransferase, Chain A"/>
    <property type="match status" value="1"/>
</dbReference>
<evidence type="ECO:0000313" key="2">
    <source>
        <dbReference type="EMBL" id="QKF07093.1"/>
    </source>
</evidence>